<dbReference type="AlphaFoldDB" id="A0AAN5C3R3"/>
<comment type="caution">
    <text evidence="1">The sequence shown here is derived from an EMBL/GenBank/DDBJ whole genome shotgun (WGS) entry which is preliminary data.</text>
</comment>
<evidence type="ECO:0000313" key="2">
    <source>
        <dbReference type="Proteomes" id="UP001328107"/>
    </source>
</evidence>
<evidence type="ECO:0000313" key="1">
    <source>
        <dbReference type="EMBL" id="GMR36003.1"/>
    </source>
</evidence>
<accession>A0AAN5C3R3</accession>
<sequence length="112" mass="11998">MVAALVLPGATVPLCGSSLKIVSSELTTLNATNFVSELFLIVTAISADFAFDHSHIMTLLTIVLDGGCLGVARGHSPAVRIQLEDRVVGADDLECYEFRLGIVLDRYGDFSR</sequence>
<proteinExistence type="predicted"/>
<feature type="non-terminal residue" evidence="1">
    <location>
        <position position="112"/>
    </location>
</feature>
<protein>
    <submittedName>
        <fullName evidence="1">Uncharacterized protein</fullName>
    </submittedName>
</protein>
<dbReference type="EMBL" id="BTRK01000002">
    <property type="protein sequence ID" value="GMR36003.1"/>
    <property type="molecule type" value="Genomic_DNA"/>
</dbReference>
<name>A0AAN5C3R3_9BILA</name>
<reference evidence="2" key="1">
    <citation type="submission" date="2022-10" db="EMBL/GenBank/DDBJ databases">
        <title>Genome assembly of Pristionchus species.</title>
        <authorList>
            <person name="Yoshida K."/>
            <person name="Sommer R.J."/>
        </authorList>
    </citation>
    <scope>NUCLEOTIDE SEQUENCE [LARGE SCALE GENOMIC DNA]</scope>
    <source>
        <strain evidence="2">RS5460</strain>
    </source>
</reference>
<keyword evidence="2" id="KW-1185">Reference proteome</keyword>
<organism evidence="1 2">
    <name type="scientific">Pristionchus mayeri</name>
    <dbReference type="NCBI Taxonomy" id="1317129"/>
    <lineage>
        <taxon>Eukaryota</taxon>
        <taxon>Metazoa</taxon>
        <taxon>Ecdysozoa</taxon>
        <taxon>Nematoda</taxon>
        <taxon>Chromadorea</taxon>
        <taxon>Rhabditida</taxon>
        <taxon>Rhabditina</taxon>
        <taxon>Diplogasteromorpha</taxon>
        <taxon>Diplogasteroidea</taxon>
        <taxon>Neodiplogasteridae</taxon>
        <taxon>Pristionchus</taxon>
    </lineage>
</organism>
<gene>
    <name evidence="1" type="ORF">PMAYCL1PPCAC_06198</name>
</gene>
<dbReference type="Proteomes" id="UP001328107">
    <property type="component" value="Unassembled WGS sequence"/>
</dbReference>